<keyword evidence="3" id="KW-1185">Reference proteome</keyword>
<dbReference type="AlphaFoldDB" id="A0A2H3B6Q2"/>
<gene>
    <name evidence="2" type="ORF">ARMSODRAFT_1021387</name>
</gene>
<name>A0A2H3B6Q2_9AGAR</name>
<feature type="region of interest" description="Disordered" evidence="1">
    <location>
        <begin position="29"/>
        <end position="167"/>
    </location>
</feature>
<dbReference type="Proteomes" id="UP000218334">
    <property type="component" value="Unassembled WGS sequence"/>
</dbReference>
<dbReference type="EMBL" id="KZ293440">
    <property type="protein sequence ID" value="PBK66589.1"/>
    <property type="molecule type" value="Genomic_DNA"/>
</dbReference>
<organism evidence="2 3">
    <name type="scientific">Armillaria solidipes</name>
    <dbReference type="NCBI Taxonomy" id="1076256"/>
    <lineage>
        <taxon>Eukaryota</taxon>
        <taxon>Fungi</taxon>
        <taxon>Dikarya</taxon>
        <taxon>Basidiomycota</taxon>
        <taxon>Agaricomycotina</taxon>
        <taxon>Agaricomycetes</taxon>
        <taxon>Agaricomycetidae</taxon>
        <taxon>Agaricales</taxon>
        <taxon>Marasmiineae</taxon>
        <taxon>Physalacriaceae</taxon>
        <taxon>Armillaria</taxon>
    </lineage>
</organism>
<reference evidence="3" key="1">
    <citation type="journal article" date="2017" name="Nat. Ecol. Evol.">
        <title>Genome expansion and lineage-specific genetic innovations in the forest pathogenic fungi Armillaria.</title>
        <authorList>
            <person name="Sipos G."/>
            <person name="Prasanna A.N."/>
            <person name="Walter M.C."/>
            <person name="O'Connor E."/>
            <person name="Balint B."/>
            <person name="Krizsan K."/>
            <person name="Kiss B."/>
            <person name="Hess J."/>
            <person name="Varga T."/>
            <person name="Slot J."/>
            <person name="Riley R."/>
            <person name="Boka B."/>
            <person name="Rigling D."/>
            <person name="Barry K."/>
            <person name="Lee J."/>
            <person name="Mihaltcheva S."/>
            <person name="LaButti K."/>
            <person name="Lipzen A."/>
            <person name="Waldron R."/>
            <person name="Moloney N.M."/>
            <person name="Sperisen C."/>
            <person name="Kredics L."/>
            <person name="Vagvoelgyi C."/>
            <person name="Patrignani A."/>
            <person name="Fitzpatrick D."/>
            <person name="Nagy I."/>
            <person name="Doyle S."/>
            <person name="Anderson J.B."/>
            <person name="Grigoriev I.V."/>
            <person name="Gueldener U."/>
            <person name="Muensterkoetter M."/>
            <person name="Nagy L.G."/>
        </authorList>
    </citation>
    <scope>NUCLEOTIDE SEQUENCE [LARGE SCALE GENOMIC DNA]</scope>
    <source>
        <strain evidence="3">28-4</strain>
    </source>
</reference>
<proteinExistence type="predicted"/>
<sequence>MNLLAFNVPRTTRKPVLESQNRYAALSIEGTDDNDNDLCPWDDGHNAGDTVAAMGGPSRWESGGGDPGSQGTTQALKSKQSSPPSLGPVQENLKGLSQSPARAQAKAVKPAGHGAESLPEDDNNASTLHVMAEDPHTRAVPSPETGIKNGPPILKGTGVRPCLTRDQ</sequence>
<evidence type="ECO:0000313" key="3">
    <source>
        <dbReference type="Proteomes" id="UP000218334"/>
    </source>
</evidence>
<accession>A0A2H3B6Q2</accession>
<feature type="compositionally biased region" description="Polar residues" evidence="1">
    <location>
        <begin position="69"/>
        <end position="84"/>
    </location>
</feature>
<protein>
    <submittedName>
        <fullName evidence="2">Uncharacterized protein</fullName>
    </submittedName>
</protein>
<evidence type="ECO:0000256" key="1">
    <source>
        <dbReference type="SAM" id="MobiDB-lite"/>
    </source>
</evidence>
<evidence type="ECO:0000313" key="2">
    <source>
        <dbReference type="EMBL" id="PBK66589.1"/>
    </source>
</evidence>